<evidence type="ECO:0000313" key="8">
    <source>
        <dbReference type="Proteomes" id="UP000069015"/>
    </source>
</evidence>
<dbReference type="Gene3D" id="3.40.50.300">
    <property type="entry name" value="P-loop containing nucleotide triphosphate hydrolases"/>
    <property type="match status" value="2"/>
</dbReference>
<evidence type="ECO:0000259" key="5">
    <source>
        <dbReference type="PROSITE" id="PS51192"/>
    </source>
</evidence>
<dbReference type="FunFam" id="3.40.50.300:FF:002125">
    <property type="entry name" value="ATP-dependent helicase HrpB"/>
    <property type="match status" value="1"/>
</dbReference>
<accession>A0A0U3GIH6</accession>
<dbReference type="PIRSF" id="PIRSF005496">
    <property type="entry name" value="ATP_hel_hrpB"/>
    <property type="match status" value="1"/>
</dbReference>
<evidence type="ECO:0000256" key="4">
    <source>
        <dbReference type="ARBA" id="ARBA00022840"/>
    </source>
</evidence>
<evidence type="ECO:0000313" key="7">
    <source>
        <dbReference type="EMBL" id="ALU44666.1"/>
    </source>
</evidence>
<keyword evidence="2" id="KW-0378">Hydrolase</keyword>
<dbReference type="RefSeq" id="WP_058797637.1">
    <property type="nucleotide sequence ID" value="NZ_CP013611.1"/>
</dbReference>
<dbReference type="NCBIfam" id="TIGR01970">
    <property type="entry name" value="DEAH_box_HrpB"/>
    <property type="match status" value="1"/>
</dbReference>
<dbReference type="InterPro" id="IPR007502">
    <property type="entry name" value="Helicase-assoc_dom"/>
</dbReference>
<keyword evidence="4" id="KW-0067">ATP-binding</keyword>
<dbReference type="GO" id="GO:0016787">
    <property type="term" value="F:hydrolase activity"/>
    <property type="evidence" value="ECO:0007669"/>
    <property type="project" value="UniProtKB-KW"/>
</dbReference>
<dbReference type="InterPro" id="IPR001650">
    <property type="entry name" value="Helicase_C-like"/>
</dbReference>
<dbReference type="Pfam" id="PF00270">
    <property type="entry name" value="DEAD"/>
    <property type="match status" value="1"/>
</dbReference>
<keyword evidence="3 7" id="KW-0347">Helicase</keyword>
<evidence type="ECO:0000259" key="6">
    <source>
        <dbReference type="PROSITE" id="PS51194"/>
    </source>
</evidence>
<dbReference type="SUPFAM" id="SSF52540">
    <property type="entry name" value="P-loop containing nucleoside triphosphate hydrolases"/>
    <property type="match status" value="1"/>
</dbReference>
<dbReference type="GO" id="GO:0004386">
    <property type="term" value="F:helicase activity"/>
    <property type="evidence" value="ECO:0007669"/>
    <property type="project" value="UniProtKB-KW"/>
</dbReference>
<dbReference type="SMART" id="SM00847">
    <property type="entry name" value="HA2"/>
    <property type="match status" value="1"/>
</dbReference>
<keyword evidence="1" id="KW-0547">Nucleotide-binding</keyword>
<dbReference type="SMART" id="SM00487">
    <property type="entry name" value="DEXDc"/>
    <property type="match status" value="1"/>
</dbReference>
<dbReference type="KEGG" id="prr:AT705_17995"/>
<name>A0A0U3GIH6_9GAMM</name>
<evidence type="ECO:0000256" key="1">
    <source>
        <dbReference type="ARBA" id="ARBA00022741"/>
    </source>
</evidence>
<dbReference type="GO" id="GO:0005524">
    <property type="term" value="F:ATP binding"/>
    <property type="evidence" value="ECO:0007669"/>
    <property type="project" value="UniProtKB-KW"/>
</dbReference>
<proteinExistence type="predicted"/>
<feature type="domain" description="Helicase ATP-binding" evidence="5">
    <location>
        <begin position="15"/>
        <end position="177"/>
    </location>
</feature>
<dbReference type="Pfam" id="PF08482">
    <property type="entry name" value="HrpB_C"/>
    <property type="match status" value="1"/>
</dbReference>
<evidence type="ECO:0000256" key="3">
    <source>
        <dbReference type="ARBA" id="ARBA00022806"/>
    </source>
</evidence>
<gene>
    <name evidence="7" type="ORF">AT705_17995</name>
</gene>
<dbReference type="InterPro" id="IPR014001">
    <property type="entry name" value="Helicase_ATP-bd"/>
</dbReference>
<dbReference type="CDD" id="cd17990">
    <property type="entry name" value="DEXHc_HrpB"/>
    <property type="match status" value="1"/>
</dbReference>
<sequence length="814" mass="91268">MSSALPIQAVYNELVSQLTTQPRVLLQAPPGAGKSTWLPLQLMLDGHFKRIIMLEPRRLAARNIAGFLAAQLGESVGERVGLRIRQEVKVSDRTQLEIVTEGTLTRLLQADPELDGVDLLIFDEFHERSLAADTALAFALESQMALRDDLHVLVMSATLDSERYQQFLTCPLVRSDGRSFPIDKIYVPLKDESRWLEHIPAMVRKALNEQTGSILVFLPGKKEIRYVSDALRDTFSAQPELMLATLSGDQDKQAQQAAIEPAPTGMRKVVLTTNVAETSLTIEGIRIVVDSGKRRAAHYNLRTGVSELVTQSISRSSAVQRAGRAGRIEAGVVYRLGSKALFERRDAHDRADILCSDLSGLMLEAKVWGSEVSELALLDKPTEAQLSKAQALLRSLELIDDRDRVTVLGKQVQSLGADPRYGHMLLKSKELEADYPGITRLGCYFIALLESRVSISAELSIALQQQAQNPHGAFRHQLSYWLRRAQLHQAQGELAIEHLPVVIALAFPDRLAKRRGQGWVLANGAGVNAHKEYWLDANYLAIADLGGHKGQQIFSATAFDPKQLYAALPYLFAEQDVCEFEHKSGQFIHEHRICLGHWVYIAKPATGPVDTALRTQAWLTLVRQQGLLIFNGYADCEDLLTRMTLAQRLYPEEFRALDEQSLLVRLESWLGPYLDNIKQLPQLKKLDLHAALLSTLEWTQQQRLNALLPQRITVPSGSNIRIQYQLDGPARLAVKMQEVYGMSHSPILCEGRLPVLMELLSPAQRPLQLTQDLAHFWQSSYREVQKEMKGRYPKHFWPDDPATAQATNRVKSRM</sequence>
<dbReference type="InterPro" id="IPR027417">
    <property type="entry name" value="P-loop_NTPase"/>
</dbReference>
<dbReference type="AlphaFoldDB" id="A0A0U3GIH6"/>
<dbReference type="Pfam" id="PF00271">
    <property type="entry name" value="Helicase_C"/>
    <property type="match status" value="1"/>
</dbReference>
<dbReference type="PROSITE" id="PS51192">
    <property type="entry name" value="HELICASE_ATP_BIND_1"/>
    <property type="match status" value="1"/>
</dbReference>
<dbReference type="GO" id="GO:0003676">
    <property type="term" value="F:nucleic acid binding"/>
    <property type="evidence" value="ECO:0007669"/>
    <property type="project" value="InterPro"/>
</dbReference>
<dbReference type="InterPro" id="IPR011545">
    <property type="entry name" value="DEAD/DEAH_box_helicase_dom"/>
</dbReference>
<protein>
    <submittedName>
        <fullName evidence="7">ATP-dependent helicase</fullName>
    </submittedName>
</protein>
<dbReference type="InterPro" id="IPR049614">
    <property type="entry name" value="HrpB_DEXH"/>
</dbReference>
<dbReference type="InterPro" id="IPR013689">
    <property type="entry name" value="RNA_helicase_ATP-dep_HrpB_C"/>
</dbReference>
<feature type="domain" description="Helicase C-terminal" evidence="6">
    <location>
        <begin position="181"/>
        <end position="378"/>
    </location>
</feature>
<dbReference type="PANTHER" id="PTHR43519">
    <property type="entry name" value="ATP-DEPENDENT RNA HELICASE HRPB"/>
    <property type="match status" value="1"/>
</dbReference>
<organism evidence="7 8">
    <name type="scientific">Pseudoalteromonas rubra</name>
    <dbReference type="NCBI Taxonomy" id="43658"/>
    <lineage>
        <taxon>Bacteria</taxon>
        <taxon>Pseudomonadati</taxon>
        <taxon>Pseudomonadota</taxon>
        <taxon>Gammaproteobacteria</taxon>
        <taxon>Alteromonadales</taxon>
        <taxon>Pseudoalteromonadaceae</taxon>
        <taxon>Pseudoalteromonas</taxon>
    </lineage>
</organism>
<dbReference type="Proteomes" id="UP000069015">
    <property type="component" value="Chromosome 1"/>
</dbReference>
<dbReference type="CDD" id="cd18791">
    <property type="entry name" value="SF2_C_RHA"/>
    <property type="match status" value="1"/>
</dbReference>
<dbReference type="PROSITE" id="PS51194">
    <property type="entry name" value="HELICASE_CTER"/>
    <property type="match status" value="1"/>
</dbReference>
<dbReference type="InterPro" id="IPR010225">
    <property type="entry name" value="HrpB"/>
</dbReference>
<dbReference type="SMART" id="SM00490">
    <property type="entry name" value="HELICc"/>
    <property type="match status" value="1"/>
</dbReference>
<dbReference type="EMBL" id="CP013611">
    <property type="protein sequence ID" value="ALU44666.1"/>
    <property type="molecule type" value="Genomic_DNA"/>
</dbReference>
<dbReference type="PANTHER" id="PTHR43519:SF1">
    <property type="entry name" value="ATP-DEPENDENT RNA HELICASE HRPB"/>
    <property type="match status" value="1"/>
</dbReference>
<dbReference type="Gene3D" id="1.20.120.1080">
    <property type="match status" value="1"/>
</dbReference>
<evidence type="ECO:0000256" key="2">
    <source>
        <dbReference type="ARBA" id="ARBA00022801"/>
    </source>
</evidence>
<reference evidence="7 8" key="1">
    <citation type="submission" date="2015-12" db="EMBL/GenBank/DDBJ databases">
        <title>Complete genome sequence of Pseudoalteromonas rubra SCSIO 6842, harboring a conjugative plasmid.</title>
        <authorList>
            <person name="Li B."/>
            <person name="Wang X."/>
        </authorList>
    </citation>
    <scope>NUCLEOTIDE SEQUENCE [LARGE SCALE GENOMIC DNA]</scope>
    <source>
        <strain evidence="7 8">SCSIO 6842</strain>
    </source>
</reference>